<comment type="similarity">
    <text evidence="7">Belongs to the KAE1 / TsaD family.</text>
</comment>
<dbReference type="SUPFAM" id="SSF53067">
    <property type="entry name" value="Actin-like ATPase domain"/>
    <property type="match status" value="1"/>
</dbReference>
<gene>
    <name evidence="9" type="ORF">DIATSA_LOCUS3171</name>
</gene>
<dbReference type="GO" id="GO:0046872">
    <property type="term" value="F:metal ion binding"/>
    <property type="evidence" value="ECO:0007669"/>
    <property type="project" value="UniProtKB-KW"/>
</dbReference>
<dbReference type="GO" id="GO:0005739">
    <property type="term" value="C:mitochondrion"/>
    <property type="evidence" value="ECO:0007669"/>
    <property type="project" value="UniProtKB-SubCell"/>
</dbReference>
<reference evidence="9" key="1">
    <citation type="submission" date="2021-12" db="EMBL/GenBank/DDBJ databases">
        <authorList>
            <person name="King R."/>
        </authorList>
    </citation>
    <scope>NUCLEOTIDE SEQUENCE</scope>
</reference>
<dbReference type="EMBL" id="OU893344">
    <property type="protein sequence ID" value="CAG9785115.1"/>
    <property type="molecule type" value="Genomic_DNA"/>
</dbReference>
<dbReference type="HAMAP" id="MF_01445">
    <property type="entry name" value="TsaD"/>
    <property type="match status" value="1"/>
</dbReference>
<dbReference type="GO" id="GO:0002949">
    <property type="term" value="P:tRNA threonylcarbamoyladenosine modification"/>
    <property type="evidence" value="ECO:0007669"/>
    <property type="project" value="UniProtKB-UniRule"/>
</dbReference>
<keyword evidence="2 7" id="KW-0808">Transferase</keyword>
<dbReference type="Proteomes" id="UP001153714">
    <property type="component" value="Chromosome 13"/>
</dbReference>
<dbReference type="EC" id="2.3.1.234" evidence="1"/>
<feature type="domain" description="Gcp-like" evidence="8">
    <location>
        <begin position="56"/>
        <end position="363"/>
    </location>
</feature>
<evidence type="ECO:0000256" key="4">
    <source>
        <dbReference type="ARBA" id="ARBA00022723"/>
    </source>
</evidence>
<comment type="catalytic activity">
    <reaction evidence="6 7">
        <text>L-threonylcarbamoyladenylate + adenosine(37) in tRNA = N(6)-L-threonylcarbamoyladenosine(37) in tRNA + AMP + H(+)</text>
        <dbReference type="Rhea" id="RHEA:37059"/>
        <dbReference type="Rhea" id="RHEA-COMP:10162"/>
        <dbReference type="Rhea" id="RHEA-COMP:10163"/>
        <dbReference type="ChEBI" id="CHEBI:15378"/>
        <dbReference type="ChEBI" id="CHEBI:73682"/>
        <dbReference type="ChEBI" id="CHEBI:74411"/>
        <dbReference type="ChEBI" id="CHEBI:74418"/>
        <dbReference type="ChEBI" id="CHEBI:456215"/>
        <dbReference type="EC" id="2.3.1.234"/>
    </reaction>
</comment>
<comment type="subcellular location">
    <subcellularLocation>
        <location evidence="7">Mitochondrion</location>
    </subcellularLocation>
</comment>
<comment type="subunit">
    <text evidence="7">Homodimer.</text>
</comment>
<sequence length="414" mass="46545">MSLYSFLRSPLKRKGFKLIRKAIYGYRNYCSNNALILGIETSCDDTGCAIINNHGKILSETLYSQNLVHLRNGGIIPDVAQDLHRACIESIVAETLSKGCLTMDNISAIAVTLEPGLPLSLAVGMKYAKHLSRRYSKPMIPIHHMEAHALIARMQHDIKFPFLVLLISGGHCLLAVVQDVNKFKLLGESMDCAPGEIFDKIAREMKLRNLPEYSKISGGEAIELAASKANNPHMFQLSLPLTDYKDCNFSFNGLKTSVFYHIHRKEKEHNIVAHNLIPEINDLCAATLMTTTRHLIHRTQRAMEFCYLKNLIPENNKQLVISGGVACNNYIFNNLTALCNEFKYRIFRPPPRLCTDNGVMIAWNGVEKWRKKIDIVTKLDSLDIKSVSPLGESLIPEVKASNLKTKLLKIKQSL</sequence>
<dbReference type="InterPro" id="IPR017861">
    <property type="entry name" value="KAE1/TsaD"/>
</dbReference>
<evidence type="ECO:0000259" key="8">
    <source>
        <dbReference type="Pfam" id="PF00814"/>
    </source>
</evidence>
<dbReference type="PANTHER" id="PTHR11735:SF6">
    <property type="entry name" value="TRNA N6-ADENOSINE THREONYLCARBAMOYLTRANSFERASE, MITOCHONDRIAL"/>
    <property type="match status" value="1"/>
</dbReference>
<dbReference type="CDD" id="cd24134">
    <property type="entry name" value="ASKHA_NBD_OSGEPL1_QRI7_euk"/>
    <property type="match status" value="1"/>
</dbReference>
<dbReference type="InterPro" id="IPR000905">
    <property type="entry name" value="Gcp-like_dom"/>
</dbReference>
<name>A0A9N9QWY3_9NEOP</name>
<evidence type="ECO:0000256" key="5">
    <source>
        <dbReference type="ARBA" id="ARBA00023315"/>
    </source>
</evidence>
<proteinExistence type="inferred from homology"/>
<evidence type="ECO:0000256" key="7">
    <source>
        <dbReference type="HAMAP-Rule" id="MF_03179"/>
    </source>
</evidence>
<evidence type="ECO:0000256" key="6">
    <source>
        <dbReference type="ARBA" id="ARBA00048117"/>
    </source>
</evidence>
<comment type="function">
    <text evidence="7">Required for the formation of a threonylcarbamoyl group on adenosine at position 37 (t(6)A37) in mitochondrial tRNAs that read codons beginning with adenine. Probably involved in the transfer of the threonylcarbamoyl moiety of threonylcarbamoyl-AMP (TC-AMP) to the N6 group of A37. Involved in mitochondrial genome maintenance.</text>
</comment>
<evidence type="ECO:0000313" key="9">
    <source>
        <dbReference type="EMBL" id="CAG9785115.1"/>
    </source>
</evidence>
<evidence type="ECO:0000256" key="1">
    <source>
        <dbReference type="ARBA" id="ARBA00012156"/>
    </source>
</evidence>
<evidence type="ECO:0000313" key="10">
    <source>
        <dbReference type="Proteomes" id="UP001153714"/>
    </source>
</evidence>
<keyword evidence="7" id="KW-0496">Mitochondrion</keyword>
<reference evidence="9" key="2">
    <citation type="submission" date="2022-10" db="EMBL/GenBank/DDBJ databases">
        <authorList>
            <consortium name="ENA_rothamsted_submissions"/>
            <consortium name="culmorum"/>
            <person name="King R."/>
        </authorList>
    </citation>
    <scope>NUCLEOTIDE SEQUENCE</scope>
</reference>
<accession>A0A9N9QWY3</accession>
<dbReference type="NCBIfam" id="TIGR00329">
    <property type="entry name" value="gcp_kae1"/>
    <property type="match status" value="1"/>
</dbReference>
<keyword evidence="5 7" id="KW-0012">Acyltransferase</keyword>
<evidence type="ECO:0000256" key="2">
    <source>
        <dbReference type="ARBA" id="ARBA00022679"/>
    </source>
</evidence>
<dbReference type="Pfam" id="PF00814">
    <property type="entry name" value="TsaD"/>
    <property type="match status" value="1"/>
</dbReference>
<dbReference type="GO" id="GO:0061711">
    <property type="term" value="F:tRNA N(6)-L-threonylcarbamoyladenine synthase activity"/>
    <property type="evidence" value="ECO:0007669"/>
    <property type="project" value="UniProtKB-EC"/>
</dbReference>
<dbReference type="OrthoDB" id="10259622at2759"/>
<organism evidence="9 10">
    <name type="scientific">Diatraea saccharalis</name>
    <name type="common">sugarcane borer</name>
    <dbReference type="NCBI Taxonomy" id="40085"/>
    <lineage>
        <taxon>Eukaryota</taxon>
        <taxon>Metazoa</taxon>
        <taxon>Ecdysozoa</taxon>
        <taxon>Arthropoda</taxon>
        <taxon>Hexapoda</taxon>
        <taxon>Insecta</taxon>
        <taxon>Pterygota</taxon>
        <taxon>Neoptera</taxon>
        <taxon>Endopterygota</taxon>
        <taxon>Lepidoptera</taxon>
        <taxon>Glossata</taxon>
        <taxon>Ditrysia</taxon>
        <taxon>Pyraloidea</taxon>
        <taxon>Crambidae</taxon>
        <taxon>Crambinae</taxon>
        <taxon>Diatraea</taxon>
    </lineage>
</organism>
<evidence type="ECO:0000256" key="3">
    <source>
        <dbReference type="ARBA" id="ARBA00022694"/>
    </source>
</evidence>
<dbReference type="InterPro" id="IPR022450">
    <property type="entry name" value="TsaD"/>
</dbReference>
<dbReference type="PANTHER" id="PTHR11735">
    <property type="entry name" value="TRNA N6-ADENOSINE THREONYLCARBAMOYLTRANSFERASE"/>
    <property type="match status" value="1"/>
</dbReference>
<protein>
    <recommendedName>
        <fullName evidence="1">N(6)-L-threonylcarbamoyladenine synthase</fullName>
        <ecNumber evidence="1">2.3.1.234</ecNumber>
    </recommendedName>
</protein>
<dbReference type="InterPro" id="IPR043129">
    <property type="entry name" value="ATPase_NBD"/>
</dbReference>
<dbReference type="PRINTS" id="PR00789">
    <property type="entry name" value="OSIALOPTASE"/>
</dbReference>
<dbReference type="Gene3D" id="3.30.420.40">
    <property type="match status" value="2"/>
</dbReference>
<keyword evidence="10" id="KW-1185">Reference proteome</keyword>
<keyword evidence="4 7" id="KW-0479">Metal-binding</keyword>
<dbReference type="AlphaFoldDB" id="A0A9N9QWY3"/>
<keyword evidence="3 7" id="KW-0819">tRNA processing</keyword>
<comment type="cofactor">
    <cofactor evidence="7">
        <name>a divalent metal cation</name>
        <dbReference type="ChEBI" id="CHEBI:60240"/>
    </cofactor>
    <text evidence="7">Binds 1 divalent metal cation per subunit.</text>
</comment>